<dbReference type="PROSITE" id="PS50181">
    <property type="entry name" value="FBOX"/>
    <property type="match status" value="1"/>
</dbReference>
<feature type="compositionally biased region" description="Low complexity" evidence="1">
    <location>
        <begin position="8"/>
        <end position="17"/>
    </location>
</feature>
<evidence type="ECO:0000259" key="2">
    <source>
        <dbReference type="PROSITE" id="PS50181"/>
    </source>
</evidence>
<feature type="domain" description="F-box" evidence="2">
    <location>
        <begin position="33"/>
        <end position="78"/>
    </location>
</feature>
<dbReference type="AlphaFoldDB" id="A0A4T0FR02"/>
<gene>
    <name evidence="3" type="ORF">E3P99_01292</name>
</gene>
<evidence type="ECO:0000256" key="1">
    <source>
        <dbReference type="SAM" id="MobiDB-lite"/>
    </source>
</evidence>
<dbReference type="Proteomes" id="UP000310189">
    <property type="component" value="Unassembled WGS sequence"/>
</dbReference>
<organism evidence="3 4">
    <name type="scientific">Wallemia hederae</name>
    <dbReference type="NCBI Taxonomy" id="1540922"/>
    <lineage>
        <taxon>Eukaryota</taxon>
        <taxon>Fungi</taxon>
        <taxon>Dikarya</taxon>
        <taxon>Basidiomycota</taxon>
        <taxon>Wallemiomycotina</taxon>
        <taxon>Wallemiomycetes</taxon>
        <taxon>Wallemiales</taxon>
        <taxon>Wallemiaceae</taxon>
        <taxon>Wallemia</taxon>
    </lineage>
</organism>
<reference evidence="3 4" key="1">
    <citation type="submission" date="2019-03" db="EMBL/GenBank/DDBJ databases">
        <title>Sequencing 23 genomes of Wallemia ichthyophaga.</title>
        <authorList>
            <person name="Gostincar C."/>
        </authorList>
    </citation>
    <scope>NUCLEOTIDE SEQUENCE [LARGE SCALE GENOMIC DNA]</scope>
    <source>
        <strain evidence="3 4">EXF-5753</strain>
    </source>
</reference>
<dbReference type="OrthoDB" id="3409385at2759"/>
<sequence length="375" mass="43443">MPPKKAAKSASRTKSTSGNGKGRGRKKQWSIEGFNYLALPSEIKLMIMGYLDQRDIFALSGTCSQLVAFDAARRYEHVVVKPRFKLRRLKCLIEKEDAAAVLAFLQNVTATPYKASLMRSLAISVYTDYGQFITNDEERLDQVEYITTELQNLPNLTKLTYIQSEKHQLSTEFQWRHEGITTLTIGMLRVYFMEYEGEWPEYLIRGCPNLTHLTIHVFEFPSKTTFSAWLTKFLRDKLGSWLEDHGDVQVDLVGVTTAAGRYFGQFVDIDKDIETKAKNIDKRSFLWQSQRGIFHPNGTQSWYNHITPKYDPPVNKLKRDPDLEDASFKDDDIEESETREYANIFFSSSRQEHYYGGSRRRYGGYGGYGRYGRYY</sequence>
<dbReference type="InterPro" id="IPR001810">
    <property type="entry name" value="F-box_dom"/>
</dbReference>
<evidence type="ECO:0000313" key="4">
    <source>
        <dbReference type="Proteomes" id="UP000310189"/>
    </source>
</evidence>
<evidence type="ECO:0000313" key="3">
    <source>
        <dbReference type="EMBL" id="TIA90929.1"/>
    </source>
</evidence>
<protein>
    <recommendedName>
        <fullName evidence="2">F-box domain-containing protein</fullName>
    </recommendedName>
</protein>
<dbReference type="SUPFAM" id="SSF81383">
    <property type="entry name" value="F-box domain"/>
    <property type="match status" value="1"/>
</dbReference>
<keyword evidence="4" id="KW-1185">Reference proteome</keyword>
<proteinExistence type="predicted"/>
<dbReference type="EMBL" id="SPNW01000015">
    <property type="protein sequence ID" value="TIA90929.1"/>
    <property type="molecule type" value="Genomic_DNA"/>
</dbReference>
<name>A0A4T0FR02_9BASI</name>
<comment type="caution">
    <text evidence="3">The sequence shown here is derived from an EMBL/GenBank/DDBJ whole genome shotgun (WGS) entry which is preliminary data.</text>
</comment>
<feature type="region of interest" description="Disordered" evidence="1">
    <location>
        <begin position="1"/>
        <end position="26"/>
    </location>
</feature>
<accession>A0A4T0FR02</accession>
<dbReference type="InterPro" id="IPR036047">
    <property type="entry name" value="F-box-like_dom_sf"/>
</dbReference>